<keyword evidence="6 7" id="KW-0472">Membrane</keyword>
<organism evidence="9 10">
    <name type="scientific">Metamycoplasma arthritidis (strain 158L3-1)</name>
    <name type="common">Mycoplasma arthritidis</name>
    <dbReference type="NCBI Taxonomy" id="243272"/>
    <lineage>
        <taxon>Bacteria</taxon>
        <taxon>Bacillati</taxon>
        <taxon>Mycoplasmatota</taxon>
        <taxon>Mycoplasmoidales</taxon>
        <taxon>Metamycoplasmataceae</taxon>
        <taxon>Metamycoplasma</taxon>
    </lineage>
</organism>
<gene>
    <name evidence="9" type="ordered locus">MARTH_orf841</name>
</gene>
<dbReference type="eggNOG" id="COG0395">
    <property type="taxonomic scope" value="Bacteria"/>
</dbReference>
<dbReference type="Proteomes" id="UP000008812">
    <property type="component" value="Chromosome"/>
</dbReference>
<keyword evidence="10" id="KW-1185">Reference proteome</keyword>
<feature type="transmembrane region" description="Helical" evidence="7">
    <location>
        <begin position="295"/>
        <end position="316"/>
    </location>
</feature>
<comment type="similarity">
    <text evidence="7">Belongs to the binding-protein-dependent transport system permease family.</text>
</comment>
<reference evidence="9 10" key="1">
    <citation type="journal article" date="2008" name="Infect. Immun.">
        <title>Genome of Mycoplasma arthritidis.</title>
        <authorList>
            <person name="Dybvig K."/>
            <person name="Zuhua C."/>
            <person name="Lao P."/>
            <person name="Jordan D.S."/>
            <person name="French C.T."/>
            <person name="Tu A.H."/>
            <person name="Loraine A.E."/>
        </authorList>
    </citation>
    <scope>NUCLEOTIDE SEQUENCE [LARGE SCALE GENOMIC DNA]</scope>
    <source>
        <strain evidence="9 10">158L3-1</strain>
    </source>
</reference>
<dbReference type="GO" id="GO:0005886">
    <property type="term" value="C:plasma membrane"/>
    <property type="evidence" value="ECO:0007669"/>
    <property type="project" value="UniProtKB-SubCell"/>
</dbReference>
<evidence type="ECO:0000313" key="10">
    <source>
        <dbReference type="Proteomes" id="UP000008812"/>
    </source>
</evidence>
<proteinExistence type="inferred from homology"/>
<evidence type="ECO:0000256" key="3">
    <source>
        <dbReference type="ARBA" id="ARBA00022475"/>
    </source>
</evidence>
<dbReference type="Gene3D" id="1.10.3720.10">
    <property type="entry name" value="MetI-like"/>
    <property type="match status" value="1"/>
</dbReference>
<sequence>MSLRKLKLRNSWQNRSLKSRQEQMGQPIDNAHIGSVILTWSFKIFVLVLFGLIVIFPFYFMLSQSLVDKTWQTSPSTSDAVLWFPLKHPNGNGRAFHWENFRDAFTSGYFESLIFTAFITAISVVARIFFSITFGYAFSIRKWRFKRASWLLFLSLLVLPEIALLSGQYKVVSSIHWNQYPSLIIGLMMPFVASVFSGFMYRNAFEAIPDSVRESAMIDGASGFKFFVRVAVPMVKATTWTVAILTALASWNSYTWALAIAGEKGDGGKGVVMNVWLTTTGRYQVPGDETTRVLLSLRMAATVLAIAPMLVVYFLLRSRIMNAISRQGRAAKG</sequence>
<dbReference type="SUPFAM" id="SSF161098">
    <property type="entry name" value="MetI-like"/>
    <property type="match status" value="1"/>
</dbReference>
<dbReference type="PANTHER" id="PTHR43744:SF12">
    <property type="entry name" value="ABC TRANSPORTER PERMEASE PROTEIN MG189-RELATED"/>
    <property type="match status" value="1"/>
</dbReference>
<dbReference type="GO" id="GO:0055085">
    <property type="term" value="P:transmembrane transport"/>
    <property type="evidence" value="ECO:0007669"/>
    <property type="project" value="InterPro"/>
</dbReference>
<accession>B3PNG0</accession>
<feature type="domain" description="ABC transmembrane type-1" evidence="8">
    <location>
        <begin position="113"/>
        <end position="316"/>
    </location>
</feature>
<dbReference type="HOGENOM" id="CLU_016047_1_1_14"/>
<dbReference type="KEGG" id="mat:MARTH_orf841"/>
<evidence type="ECO:0000256" key="1">
    <source>
        <dbReference type="ARBA" id="ARBA00004651"/>
    </source>
</evidence>
<feature type="transmembrane region" description="Helical" evidence="7">
    <location>
        <begin position="226"/>
        <end position="249"/>
    </location>
</feature>
<evidence type="ECO:0000256" key="6">
    <source>
        <dbReference type="ARBA" id="ARBA00023136"/>
    </source>
</evidence>
<feature type="transmembrane region" description="Helical" evidence="7">
    <location>
        <begin position="44"/>
        <end position="62"/>
    </location>
</feature>
<dbReference type="AlphaFoldDB" id="B3PNG0"/>
<evidence type="ECO:0000256" key="4">
    <source>
        <dbReference type="ARBA" id="ARBA00022692"/>
    </source>
</evidence>
<keyword evidence="5 7" id="KW-1133">Transmembrane helix</keyword>
<feature type="transmembrane region" description="Helical" evidence="7">
    <location>
        <begin position="183"/>
        <end position="205"/>
    </location>
</feature>
<dbReference type="EMBL" id="CP001047">
    <property type="protein sequence ID" value="ACF07562.1"/>
    <property type="molecule type" value="Genomic_DNA"/>
</dbReference>
<protein>
    <submittedName>
        <fullName evidence="9">ABC transporter permease protein</fullName>
    </submittedName>
</protein>
<evidence type="ECO:0000313" key="9">
    <source>
        <dbReference type="EMBL" id="ACF07562.1"/>
    </source>
</evidence>
<evidence type="ECO:0000256" key="7">
    <source>
        <dbReference type="RuleBase" id="RU363032"/>
    </source>
</evidence>
<keyword evidence="2 7" id="KW-0813">Transport</keyword>
<dbReference type="PROSITE" id="PS50928">
    <property type="entry name" value="ABC_TM1"/>
    <property type="match status" value="1"/>
</dbReference>
<feature type="transmembrane region" description="Helical" evidence="7">
    <location>
        <begin position="113"/>
        <end position="138"/>
    </location>
</feature>
<dbReference type="CDD" id="cd06261">
    <property type="entry name" value="TM_PBP2"/>
    <property type="match status" value="1"/>
</dbReference>
<evidence type="ECO:0000259" key="8">
    <source>
        <dbReference type="PROSITE" id="PS50928"/>
    </source>
</evidence>
<dbReference type="STRING" id="243272.MARTH_orf841"/>
<keyword evidence="3" id="KW-1003">Cell membrane</keyword>
<name>B3PNG0_META1</name>
<evidence type="ECO:0000256" key="2">
    <source>
        <dbReference type="ARBA" id="ARBA00022448"/>
    </source>
</evidence>
<feature type="transmembrane region" description="Helical" evidence="7">
    <location>
        <begin position="150"/>
        <end position="171"/>
    </location>
</feature>
<dbReference type="PANTHER" id="PTHR43744">
    <property type="entry name" value="ABC TRANSPORTER PERMEASE PROTEIN MG189-RELATED-RELATED"/>
    <property type="match status" value="1"/>
</dbReference>
<dbReference type="Pfam" id="PF00528">
    <property type="entry name" value="BPD_transp_1"/>
    <property type="match status" value="1"/>
</dbReference>
<evidence type="ECO:0000256" key="5">
    <source>
        <dbReference type="ARBA" id="ARBA00022989"/>
    </source>
</evidence>
<keyword evidence="4 7" id="KW-0812">Transmembrane</keyword>
<comment type="subcellular location">
    <subcellularLocation>
        <location evidence="1 7">Cell membrane</location>
        <topology evidence="1 7">Multi-pass membrane protein</topology>
    </subcellularLocation>
</comment>
<dbReference type="InterPro" id="IPR000515">
    <property type="entry name" value="MetI-like"/>
</dbReference>
<dbReference type="InterPro" id="IPR035906">
    <property type="entry name" value="MetI-like_sf"/>
</dbReference>